<evidence type="ECO:0000256" key="13">
    <source>
        <dbReference type="PIRSR" id="PIRSR001362-2"/>
    </source>
</evidence>
<dbReference type="Gene3D" id="3.20.20.60">
    <property type="entry name" value="Phosphoenolpyruvate-binding domains"/>
    <property type="match status" value="1"/>
</dbReference>
<evidence type="ECO:0000256" key="14">
    <source>
        <dbReference type="PIRSR" id="PIRSR001362-3"/>
    </source>
</evidence>
<dbReference type="GO" id="GO:0004451">
    <property type="term" value="F:isocitrate lyase activity"/>
    <property type="evidence" value="ECO:0007669"/>
    <property type="project" value="UniProtKB-UniRule"/>
</dbReference>
<dbReference type="PANTHER" id="PTHR21631:SF3">
    <property type="entry name" value="BIFUNCTIONAL GLYOXYLATE CYCLE PROTEIN"/>
    <property type="match status" value="1"/>
</dbReference>
<dbReference type="FunFam" id="3.20.20.60:FF:000005">
    <property type="entry name" value="Isocitrate lyase"/>
    <property type="match status" value="1"/>
</dbReference>
<feature type="active site" description="Proton acceptor" evidence="12">
    <location>
        <position position="187"/>
    </location>
</feature>
<proteinExistence type="inferred from homology"/>
<dbReference type="OrthoDB" id="8629576at2"/>
<dbReference type="NCBIfam" id="TIGR01346">
    <property type="entry name" value="isocit_lyase"/>
    <property type="match status" value="1"/>
</dbReference>
<dbReference type="AlphaFoldDB" id="A0A921NVE6"/>
<keyword evidence="14" id="KW-0460">Magnesium</keyword>
<comment type="function">
    <text evidence="10">Involved in the metabolic adaptation in response to environmental changes. Catalyzes the reversible formation of succinate and glyoxylate from isocitrate, a key step of the glyoxylate cycle, which operates as an anaplerotic route for replenishing the tricarboxylic acid cycle during growth on fatty acid substrates.</text>
</comment>
<evidence type="ECO:0000256" key="1">
    <source>
        <dbReference type="ARBA" id="ARBA00004793"/>
    </source>
</evidence>
<evidence type="ECO:0000256" key="9">
    <source>
        <dbReference type="ARBA" id="ARBA00023531"/>
    </source>
</evidence>
<dbReference type="Pfam" id="PF00463">
    <property type="entry name" value="ICL"/>
    <property type="match status" value="2"/>
</dbReference>
<name>A0A921NVE6_9GAMM</name>
<dbReference type="InterPro" id="IPR015813">
    <property type="entry name" value="Pyrv/PenolPyrv_kinase-like_dom"/>
</dbReference>
<dbReference type="CDD" id="cd00377">
    <property type="entry name" value="ICL_PEPM"/>
    <property type="match status" value="1"/>
</dbReference>
<dbReference type="InterPro" id="IPR040442">
    <property type="entry name" value="Pyrv_kinase-like_dom_sf"/>
</dbReference>
<dbReference type="Proteomes" id="UP000717981">
    <property type="component" value="Unassembled WGS sequence"/>
</dbReference>
<evidence type="ECO:0000313" key="16">
    <source>
        <dbReference type="Proteomes" id="UP000717981"/>
    </source>
</evidence>
<evidence type="ECO:0000256" key="7">
    <source>
        <dbReference type="ARBA" id="ARBA00022723"/>
    </source>
</evidence>
<comment type="caution">
    <text evidence="15">The sequence shown here is derived from an EMBL/GenBank/DDBJ whole genome shotgun (WGS) entry which is preliminary data.</text>
</comment>
<evidence type="ECO:0000256" key="8">
    <source>
        <dbReference type="ARBA" id="ARBA00023239"/>
    </source>
</evidence>
<evidence type="ECO:0000256" key="5">
    <source>
        <dbReference type="ARBA" id="ARBA00022435"/>
    </source>
</evidence>
<gene>
    <name evidence="15" type="ORF">CR938_08630</name>
</gene>
<evidence type="ECO:0000256" key="12">
    <source>
        <dbReference type="PIRSR" id="PIRSR001362-1"/>
    </source>
</evidence>
<keyword evidence="6" id="KW-0816">Tricarboxylic acid cycle</keyword>
<comment type="catalytic activity">
    <reaction evidence="9">
        <text>D-threo-isocitrate = glyoxylate + succinate</text>
        <dbReference type="Rhea" id="RHEA:13245"/>
        <dbReference type="ChEBI" id="CHEBI:15562"/>
        <dbReference type="ChEBI" id="CHEBI:30031"/>
        <dbReference type="ChEBI" id="CHEBI:36655"/>
        <dbReference type="EC" id="4.1.3.1"/>
    </reaction>
</comment>
<evidence type="ECO:0000256" key="2">
    <source>
        <dbReference type="ARBA" id="ARBA00005704"/>
    </source>
</evidence>
<evidence type="ECO:0000256" key="4">
    <source>
        <dbReference type="ARBA" id="ARBA00017446"/>
    </source>
</evidence>
<keyword evidence="5" id="KW-0329">Glyoxylate bypass</keyword>
<feature type="binding site" evidence="13">
    <location>
        <position position="343"/>
    </location>
    <ligand>
        <name>substrate</name>
    </ligand>
</feature>
<dbReference type="NCBIfam" id="NF011645">
    <property type="entry name" value="PRK15063.1"/>
    <property type="match status" value="1"/>
</dbReference>
<keyword evidence="8 15" id="KW-0456">Lyase</keyword>
<evidence type="ECO:0000313" key="15">
    <source>
        <dbReference type="EMBL" id="KAF1688766.1"/>
    </source>
</evidence>
<feature type="binding site" evidence="13">
    <location>
        <begin position="88"/>
        <end position="90"/>
    </location>
    <ligand>
        <name>substrate</name>
    </ligand>
</feature>
<dbReference type="InterPro" id="IPR039556">
    <property type="entry name" value="ICL/PEPM"/>
</dbReference>
<dbReference type="InterPro" id="IPR006254">
    <property type="entry name" value="Isocitrate_lyase"/>
</dbReference>
<evidence type="ECO:0000256" key="10">
    <source>
        <dbReference type="ARBA" id="ARBA00053855"/>
    </source>
</evidence>
<evidence type="ECO:0000256" key="11">
    <source>
        <dbReference type="NCBIfam" id="TIGR01346"/>
    </source>
</evidence>
<accession>A0A921NVE6</accession>
<feature type="binding site" evidence="13">
    <location>
        <begin position="309"/>
        <end position="313"/>
    </location>
    <ligand>
        <name>substrate</name>
    </ligand>
</feature>
<comment type="pathway">
    <text evidence="1">Carbohydrate metabolism; glyoxylate cycle; (S)-malate from isocitrate: step 1/2.</text>
</comment>
<dbReference type="SUPFAM" id="SSF51621">
    <property type="entry name" value="Phosphoenolpyruvate/pyruvate domain"/>
    <property type="match status" value="1"/>
</dbReference>
<dbReference type="GO" id="GO:0046872">
    <property type="term" value="F:metal ion binding"/>
    <property type="evidence" value="ECO:0007669"/>
    <property type="project" value="UniProtKB-KW"/>
</dbReference>
<evidence type="ECO:0000256" key="6">
    <source>
        <dbReference type="ARBA" id="ARBA00022532"/>
    </source>
</evidence>
<organism evidence="15 16">
    <name type="scientific">Pseudoxanthomonas taiwanensis</name>
    <dbReference type="NCBI Taxonomy" id="176598"/>
    <lineage>
        <taxon>Bacteria</taxon>
        <taxon>Pseudomonadati</taxon>
        <taxon>Pseudomonadota</taxon>
        <taxon>Gammaproteobacteria</taxon>
        <taxon>Lysobacterales</taxon>
        <taxon>Lysobacteraceae</taxon>
        <taxon>Pseudoxanthomonas</taxon>
    </lineage>
</organism>
<dbReference type="EC" id="4.1.3.1" evidence="3 11"/>
<comment type="similarity">
    <text evidence="2">Belongs to the isocitrate lyase/PEP mutase superfamily. Isocitrate lyase family.</text>
</comment>
<dbReference type="RefSeq" id="WP_162124626.1">
    <property type="nucleotide sequence ID" value="NZ_PDWK01000037.1"/>
</dbReference>
<dbReference type="InterPro" id="IPR018523">
    <property type="entry name" value="Isocitrate_lyase_ph_CS"/>
</dbReference>
<dbReference type="GO" id="GO:0006099">
    <property type="term" value="P:tricarboxylic acid cycle"/>
    <property type="evidence" value="ECO:0007669"/>
    <property type="project" value="UniProtKB-UniRule"/>
</dbReference>
<feature type="binding site" evidence="14">
    <location>
        <position position="149"/>
    </location>
    <ligand>
        <name>Mg(2+)</name>
        <dbReference type="ChEBI" id="CHEBI:18420"/>
    </ligand>
</feature>
<dbReference type="EMBL" id="PDWK01000037">
    <property type="protein sequence ID" value="KAF1688766.1"/>
    <property type="molecule type" value="Genomic_DNA"/>
</dbReference>
<evidence type="ECO:0000256" key="3">
    <source>
        <dbReference type="ARBA" id="ARBA00012909"/>
    </source>
</evidence>
<dbReference type="PIRSF" id="PIRSF001362">
    <property type="entry name" value="Isocit_lyase"/>
    <property type="match status" value="1"/>
</dbReference>
<comment type="cofactor">
    <cofactor evidence="14">
        <name>Mg(2+)</name>
        <dbReference type="ChEBI" id="CHEBI:18420"/>
    </cofactor>
    <text evidence="14">Can also use Mn(2+) ion.</text>
</comment>
<sequence>MTTLKTAEQIRHEWETDPRWAGIRRNYTAEDVVRLRGTIPVEHSIARITAEKLWRYLHEMDFVNALGALTGNQAMQQVKAGLKAIYLSGWQVAADANLAGQMYPDQSLYPADSVPAVVKRINNTLLRADQLHHAEGDDSIDFLQPIVADAEAGFGGVLNAFELMKAMIEAGAAGVHFEDQLASAKKCGHLGGKVLVPTREAIDKLNAARLAADVMGVPTVLIARTDAEAAALLTSDIDENDRPFCTGERTVEGYFRTRNGLEQAISRGLAYAPYADLIWCETGTPDLEFARKFAEAIHARYPGKLLAYNCSPSFNWKKNLDDATIARFQREIAAYGYKFQFITLAGFHALNYSMFNLAYGYARRQMSAFVELQEAEFEATRLGFTAVRHQREVGTGYFDAVTQAIQQGQSSTTALAGSTEEAQFRDRAAA</sequence>
<dbReference type="PROSITE" id="PS00161">
    <property type="entry name" value="ISOCITRATE_LYASE"/>
    <property type="match status" value="1"/>
</dbReference>
<feature type="binding site" evidence="13">
    <location>
        <begin position="188"/>
        <end position="189"/>
    </location>
    <ligand>
        <name>substrate</name>
    </ligand>
</feature>
<keyword evidence="7 14" id="KW-0479">Metal-binding</keyword>
<keyword evidence="16" id="KW-1185">Reference proteome</keyword>
<feature type="binding site" evidence="13">
    <location>
        <position position="224"/>
    </location>
    <ligand>
        <name>substrate</name>
    </ligand>
</feature>
<reference evidence="15" key="1">
    <citation type="submission" date="2017-10" db="EMBL/GenBank/DDBJ databases">
        <title>Whole genome sequencing of members of genus Pseudoxanthomonas.</title>
        <authorList>
            <person name="Kumar S."/>
            <person name="Bansal K."/>
            <person name="Kaur A."/>
            <person name="Patil P."/>
            <person name="Sharma S."/>
            <person name="Patil P.B."/>
        </authorList>
    </citation>
    <scope>NUCLEOTIDE SEQUENCE</scope>
    <source>
        <strain evidence="15">DSM 22914</strain>
    </source>
</reference>
<dbReference type="GO" id="GO:0006097">
    <property type="term" value="P:glyoxylate cycle"/>
    <property type="evidence" value="ECO:0007669"/>
    <property type="project" value="UniProtKB-KW"/>
</dbReference>
<dbReference type="PANTHER" id="PTHR21631">
    <property type="entry name" value="ISOCITRATE LYASE/MALATE SYNTHASE"/>
    <property type="match status" value="1"/>
</dbReference>
<protein>
    <recommendedName>
        <fullName evidence="4 11">Isocitrate lyase</fullName>
        <ecNumber evidence="3 11">4.1.3.1</ecNumber>
    </recommendedName>
</protein>